<reference evidence="4" key="1">
    <citation type="submission" date="2021-01" db="EMBL/GenBank/DDBJ databases">
        <authorList>
            <person name="Corre E."/>
            <person name="Pelletier E."/>
            <person name="Niang G."/>
            <person name="Scheremetjew M."/>
            <person name="Finn R."/>
            <person name="Kale V."/>
            <person name="Holt S."/>
            <person name="Cochrane G."/>
            <person name="Meng A."/>
            <person name="Brown T."/>
            <person name="Cohen L."/>
        </authorList>
    </citation>
    <scope>NUCLEOTIDE SEQUENCE</scope>
    <source>
        <strain evidence="4">WS</strain>
    </source>
</reference>
<dbReference type="Gene3D" id="1.10.238.10">
    <property type="entry name" value="EF-hand"/>
    <property type="match status" value="1"/>
</dbReference>
<dbReference type="GO" id="GO:0097602">
    <property type="term" value="F:cullin family protein binding"/>
    <property type="evidence" value="ECO:0007669"/>
    <property type="project" value="TreeGrafter"/>
</dbReference>
<dbReference type="GO" id="GO:0032182">
    <property type="term" value="F:ubiquitin-like protein binding"/>
    <property type="evidence" value="ECO:0007669"/>
    <property type="project" value="TreeGrafter"/>
</dbReference>
<dbReference type="InterPro" id="IPR005176">
    <property type="entry name" value="PONY_dom"/>
</dbReference>
<evidence type="ECO:0000256" key="1">
    <source>
        <dbReference type="RuleBase" id="RU410713"/>
    </source>
</evidence>
<name>A0A7S1KQA5_9EUKA</name>
<dbReference type="PANTHER" id="PTHR12281:SF12">
    <property type="entry name" value="DEFECTIVE IN CULLIN NEDDYLATION PROTEIN"/>
    <property type="match status" value="1"/>
</dbReference>
<proteinExistence type="predicted"/>
<accession>A0A7S1KQA5</accession>
<dbReference type="AlphaFoldDB" id="A0A7S1KQA5"/>
<protein>
    <recommendedName>
        <fullName evidence="1">Defective in cullin neddylation protein</fullName>
    </recommendedName>
</protein>
<comment type="function">
    <text evidence="1">Neddylation of cullins play an essential role in the regulation of SCF-type complexes activity.</text>
</comment>
<dbReference type="GO" id="GO:0000151">
    <property type="term" value="C:ubiquitin ligase complex"/>
    <property type="evidence" value="ECO:0007669"/>
    <property type="project" value="TreeGrafter"/>
</dbReference>
<evidence type="ECO:0000313" key="4">
    <source>
        <dbReference type="EMBL" id="CAD9081739.1"/>
    </source>
</evidence>
<dbReference type="PANTHER" id="PTHR12281">
    <property type="entry name" value="RP42 RELATED"/>
    <property type="match status" value="1"/>
</dbReference>
<dbReference type="InterPro" id="IPR042460">
    <property type="entry name" value="DCN1-like_PONY"/>
</dbReference>
<dbReference type="GO" id="GO:0031624">
    <property type="term" value="F:ubiquitin conjugating enzyme binding"/>
    <property type="evidence" value="ECO:0007669"/>
    <property type="project" value="TreeGrafter"/>
</dbReference>
<dbReference type="InterPro" id="IPR014764">
    <property type="entry name" value="DCN-prot"/>
</dbReference>
<dbReference type="GO" id="GO:0045116">
    <property type="term" value="P:protein neddylation"/>
    <property type="evidence" value="ECO:0007669"/>
    <property type="project" value="TreeGrafter"/>
</dbReference>
<dbReference type="EMBL" id="HBGD01006000">
    <property type="protein sequence ID" value="CAD9081739.1"/>
    <property type="molecule type" value="Transcribed_RNA"/>
</dbReference>
<dbReference type="Pfam" id="PF03556">
    <property type="entry name" value="Cullin_binding"/>
    <property type="match status" value="1"/>
</dbReference>
<feature type="domain" description="DCUN1" evidence="3">
    <location>
        <begin position="142"/>
        <end position="335"/>
    </location>
</feature>
<sequence>MTRVSLLQCLSDGTFSIHNSLKRKDTIEDYCEDSWSVSLDEQITPHHFSAESYSNTKHCQISLSVPFLRVAPPSHQPQRKRRRTFCESPSSTISPRSPSLGDVCCVGGIDCSSDFLSTEDSMSDDDNSCSSGGSSTFSSSNFDHARMVSWFQQYANTNNDSLISGQNWERFKSDCGFKTIMDLKFFFFVYSLDCTSKEHITRGEWIRGMYALKCDRMEKLHASLDEAIRHAQGSWCTDELKQLFTFVFRYLRENKASRTIDVTLGARALSCLIDNRFSKSFVHFLLTHQCKRLNLDQFRIFIDFSNTYEKDLHMTSYDPNDAFPCLFDEFVEFFRSTELRMPMTMRQVQQHQYQSRG</sequence>
<dbReference type="Gene3D" id="1.10.238.200">
    <property type="entry name" value="Cullin, PONY binding domain"/>
    <property type="match status" value="1"/>
</dbReference>
<feature type="compositionally biased region" description="Low complexity" evidence="2">
    <location>
        <begin position="88"/>
        <end position="98"/>
    </location>
</feature>
<evidence type="ECO:0000256" key="2">
    <source>
        <dbReference type="SAM" id="MobiDB-lite"/>
    </source>
</evidence>
<organism evidence="4">
    <name type="scientific">Percolomonas cosmopolitus</name>
    <dbReference type="NCBI Taxonomy" id="63605"/>
    <lineage>
        <taxon>Eukaryota</taxon>
        <taxon>Discoba</taxon>
        <taxon>Heterolobosea</taxon>
        <taxon>Tetramitia</taxon>
        <taxon>Eutetramitia</taxon>
        <taxon>Percolomonadidae</taxon>
        <taxon>Percolomonas</taxon>
    </lineage>
</organism>
<gene>
    <name evidence="4" type="ORF">PCOS0759_LOCUS4979</name>
</gene>
<feature type="region of interest" description="Disordered" evidence="2">
    <location>
        <begin position="72"/>
        <end position="98"/>
    </location>
</feature>
<evidence type="ECO:0000259" key="3">
    <source>
        <dbReference type="PROSITE" id="PS51229"/>
    </source>
</evidence>
<dbReference type="PROSITE" id="PS51229">
    <property type="entry name" value="DCUN1"/>
    <property type="match status" value="1"/>
</dbReference>